<dbReference type="Gene3D" id="3.40.50.720">
    <property type="entry name" value="NAD(P)-binding Rossmann-like Domain"/>
    <property type="match status" value="1"/>
</dbReference>
<gene>
    <name evidence="3" type="ORF">E1750_12055</name>
</gene>
<feature type="domain" description="Gfo/Idh/MocA-like oxidoreductase N-terminal" evidence="1">
    <location>
        <begin position="4"/>
        <end position="131"/>
    </location>
</feature>
<dbReference type="InterPro" id="IPR036291">
    <property type="entry name" value="NAD(P)-bd_dom_sf"/>
</dbReference>
<dbReference type="AlphaFoldDB" id="A0A4P6Y952"/>
<evidence type="ECO:0000259" key="2">
    <source>
        <dbReference type="Pfam" id="PF22725"/>
    </source>
</evidence>
<evidence type="ECO:0000313" key="4">
    <source>
        <dbReference type="Proteomes" id="UP000291124"/>
    </source>
</evidence>
<dbReference type="InterPro" id="IPR000683">
    <property type="entry name" value="Gfo/Idh/MocA-like_OxRdtase_N"/>
</dbReference>
<dbReference type="PANTHER" id="PTHR43249:SF1">
    <property type="entry name" value="D-GLUCOSIDE 3-DEHYDROGENASE"/>
    <property type="match status" value="1"/>
</dbReference>
<dbReference type="OrthoDB" id="9815825at2"/>
<evidence type="ECO:0000313" key="3">
    <source>
        <dbReference type="EMBL" id="QBN19501.1"/>
    </source>
</evidence>
<dbReference type="Pfam" id="PF22725">
    <property type="entry name" value="GFO_IDH_MocA_C3"/>
    <property type="match status" value="1"/>
</dbReference>
<protein>
    <submittedName>
        <fullName evidence="3">Gfo/Idh/MocA family oxidoreductase</fullName>
    </submittedName>
</protein>
<sequence length="332" mass="37595">MKKLRLGIVGTGFITDYHYQAFRKNRNADIRGMCHTYQRNHPQYKQKQESLIEKCKGLEMRAYSDFDELVSDPHIDALIISSINSLHFEQIVAAINNRKHVLADKPVVTDVNQLEAIEQLSEEKGITIFPAHNFVYSKAIQKAKECIETGKIGQIIHASFISSHTISTEHIQGWRSDSELSKGGAMFDSGHHLLYQCLYLLGKPTKISSFKSRTVLKNMDCEDSMQLSVQFGNGAMAVLMQSWATDHAKMINGIRILGTYGSIVLTDALYFNDKKILKKNDYLESFMNLSKAFTDTILKKAPPLSDLNTVREILEITKKAYQIAETESVRII</sequence>
<feature type="domain" description="GFO/IDH/MocA-like oxidoreductase" evidence="2">
    <location>
        <begin position="140"/>
        <end position="264"/>
    </location>
</feature>
<proteinExistence type="predicted"/>
<dbReference type="KEGG" id="fnk:E1750_12055"/>
<keyword evidence="4" id="KW-1185">Reference proteome</keyword>
<name>A0A4P6Y952_9FLAO</name>
<dbReference type="RefSeq" id="WP_133277018.1">
    <property type="nucleotide sequence ID" value="NZ_CP037933.1"/>
</dbReference>
<dbReference type="PANTHER" id="PTHR43249">
    <property type="entry name" value="UDP-N-ACETYL-2-AMINO-2-DEOXY-D-GLUCURONATE OXIDASE"/>
    <property type="match status" value="1"/>
</dbReference>
<accession>A0A4P6Y952</accession>
<dbReference type="EMBL" id="CP037933">
    <property type="protein sequence ID" value="QBN19501.1"/>
    <property type="molecule type" value="Genomic_DNA"/>
</dbReference>
<dbReference type="Pfam" id="PF01408">
    <property type="entry name" value="GFO_IDH_MocA"/>
    <property type="match status" value="1"/>
</dbReference>
<dbReference type="SUPFAM" id="SSF51735">
    <property type="entry name" value="NAD(P)-binding Rossmann-fold domains"/>
    <property type="match status" value="1"/>
</dbReference>
<dbReference type="SUPFAM" id="SSF55347">
    <property type="entry name" value="Glyceraldehyde-3-phosphate dehydrogenase-like, C-terminal domain"/>
    <property type="match status" value="1"/>
</dbReference>
<dbReference type="InterPro" id="IPR052515">
    <property type="entry name" value="Gfo/Idh/MocA_Oxidoreductase"/>
</dbReference>
<organism evidence="3 4">
    <name type="scientific">Flavobacterium nackdongense</name>
    <dbReference type="NCBI Taxonomy" id="2547394"/>
    <lineage>
        <taxon>Bacteria</taxon>
        <taxon>Pseudomonadati</taxon>
        <taxon>Bacteroidota</taxon>
        <taxon>Flavobacteriia</taxon>
        <taxon>Flavobacteriales</taxon>
        <taxon>Flavobacteriaceae</taxon>
        <taxon>Flavobacterium</taxon>
    </lineage>
</organism>
<dbReference type="InterPro" id="IPR055170">
    <property type="entry name" value="GFO_IDH_MocA-like_dom"/>
</dbReference>
<evidence type="ECO:0000259" key="1">
    <source>
        <dbReference type="Pfam" id="PF01408"/>
    </source>
</evidence>
<dbReference type="Proteomes" id="UP000291124">
    <property type="component" value="Chromosome"/>
</dbReference>
<dbReference type="Gene3D" id="3.30.360.10">
    <property type="entry name" value="Dihydrodipicolinate Reductase, domain 2"/>
    <property type="match status" value="1"/>
</dbReference>
<reference evidence="4" key="1">
    <citation type="submission" date="2019-03" db="EMBL/GenBank/DDBJ databases">
        <title>Flavobacterium sp.</title>
        <authorList>
            <person name="Kim H."/>
        </authorList>
    </citation>
    <scope>NUCLEOTIDE SEQUENCE [LARGE SCALE GENOMIC DNA]</scope>
    <source>
        <strain evidence="4">GS13</strain>
    </source>
</reference>
<dbReference type="GO" id="GO:0000166">
    <property type="term" value="F:nucleotide binding"/>
    <property type="evidence" value="ECO:0007669"/>
    <property type="project" value="InterPro"/>
</dbReference>